<dbReference type="GeneTree" id="ENSGT00390000014303"/>
<dbReference type="SMART" id="SM00993">
    <property type="entry name" value="YL1_C"/>
    <property type="match status" value="1"/>
</dbReference>
<reference evidence="7" key="2">
    <citation type="submission" date="2025-09" db="UniProtKB">
        <authorList>
            <consortium name="Ensembl"/>
        </authorList>
    </citation>
    <scope>IDENTIFICATION</scope>
</reference>
<keyword evidence="4" id="KW-0539">Nucleus</keyword>
<protein>
    <submittedName>
        <fullName evidence="7">INO80 complex subunit C</fullName>
    </submittedName>
</protein>
<dbReference type="GO" id="GO:0006338">
    <property type="term" value="P:chromatin remodeling"/>
    <property type="evidence" value="ECO:0007669"/>
    <property type="project" value="InterPro"/>
</dbReference>
<feature type="domain" description="Vps72/YL1 C-terminal" evidence="6">
    <location>
        <begin position="123"/>
        <end position="152"/>
    </location>
</feature>
<proteinExistence type="predicted"/>
<dbReference type="PANTHER" id="PTHR31200">
    <property type="entry name" value="INO80 COMPLEX SUBUNIT C"/>
    <property type="match status" value="1"/>
</dbReference>
<dbReference type="Pfam" id="PF08265">
    <property type="entry name" value="YL1_C"/>
    <property type="match status" value="1"/>
</dbReference>
<dbReference type="InterPro" id="IPR013272">
    <property type="entry name" value="Vps72/YL1_C"/>
</dbReference>
<evidence type="ECO:0000256" key="3">
    <source>
        <dbReference type="ARBA" id="ARBA00023163"/>
    </source>
</evidence>
<keyword evidence="2" id="KW-0805">Transcription regulation</keyword>
<evidence type="ECO:0000313" key="7">
    <source>
        <dbReference type="Ensembl" id="ENSEBUP00000017912.1"/>
    </source>
</evidence>
<comment type="subcellular location">
    <subcellularLocation>
        <location evidence="1">Nucleus</location>
    </subcellularLocation>
</comment>
<keyword evidence="3" id="KW-0804">Transcription</keyword>
<evidence type="ECO:0000256" key="2">
    <source>
        <dbReference type="ARBA" id="ARBA00023015"/>
    </source>
</evidence>
<dbReference type="InterPro" id="IPR029525">
    <property type="entry name" value="INO80C/Ies6"/>
</dbReference>
<evidence type="ECO:0000256" key="5">
    <source>
        <dbReference type="SAM" id="MobiDB-lite"/>
    </source>
</evidence>
<name>A0A8C4QPJ2_EPTBU</name>
<evidence type="ECO:0000256" key="1">
    <source>
        <dbReference type="ARBA" id="ARBA00004123"/>
    </source>
</evidence>
<dbReference type="GO" id="GO:0031011">
    <property type="term" value="C:Ino80 complex"/>
    <property type="evidence" value="ECO:0007669"/>
    <property type="project" value="InterPro"/>
</dbReference>
<dbReference type="PANTHER" id="PTHR31200:SF1">
    <property type="entry name" value="INO80 COMPLEX SUBUNIT C"/>
    <property type="match status" value="1"/>
</dbReference>
<dbReference type="Proteomes" id="UP000694388">
    <property type="component" value="Unplaced"/>
</dbReference>
<organism evidence="7 8">
    <name type="scientific">Eptatretus burgeri</name>
    <name type="common">Inshore hagfish</name>
    <dbReference type="NCBI Taxonomy" id="7764"/>
    <lineage>
        <taxon>Eukaryota</taxon>
        <taxon>Metazoa</taxon>
        <taxon>Chordata</taxon>
        <taxon>Craniata</taxon>
        <taxon>Vertebrata</taxon>
        <taxon>Cyclostomata</taxon>
        <taxon>Myxini</taxon>
        <taxon>Myxiniformes</taxon>
        <taxon>Myxinidae</taxon>
        <taxon>Eptatretinae</taxon>
        <taxon>Eptatretus</taxon>
    </lineage>
</organism>
<evidence type="ECO:0000259" key="6">
    <source>
        <dbReference type="SMART" id="SM00993"/>
    </source>
</evidence>
<dbReference type="Ensembl" id="ENSEBUT00000018488.1">
    <property type="protein sequence ID" value="ENSEBUP00000017912.1"/>
    <property type="gene ID" value="ENSEBUG00000011175.1"/>
</dbReference>
<evidence type="ECO:0000256" key="4">
    <source>
        <dbReference type="ARBA" id="ARBA00023242"/>
    </source>
</evidence>
<reference evidence="7" key="1">
    <citation type="submission" date="2025-08" db="UniProtKB">
        <authorList>
            <consortium name="Ensembl"/>
        </authorList>
    </citation>
    <scope>IDENTIFICATION</scope>
</reference>
<evidence type="ECO:0000313" key="8">
    <source>
        <dbReference type="Proteomes" id="UP000694388"/>
    </source>
</evidence>
<sequence>MAASPGFPVRPRGKKRPNSPGSARPGEPPAGKKRKTVGVEGNFEAQELVEITAEMSTELPPKSFPFKDPNFTHSSLGGPGVRKSRVWKNLKQILTAERNVGWNPNLPTYSNIEAPPSFKPAKKYSDLTGLIAPYSDPLTKLRFATAEEFSRLRSLPPDVAAGYLALRKAHALIA</sequence>
<keyword evidence="8" id="KW-1185">Reference proteome</keyword>
<feature type="region of interest" description="Disordered" evidence="5">
    <location>
        <begin position="1"/>
        <end position="41"/>
    </location>
</feature>
<dbReference type="AlphaFoldDB" id="A0A8C4QPJ2"/>
<accession>A0A8C4QPJ2</accession>